<comment type="caution">
    <text evidence="2">The sequence shown here is derived from an EMBL/GenBank/DDBJ whole genome shotgun (WGS) entry which is preliminary data.</text>
</comment>
<feature type="compositionally biased region" description="Polar residues" evidence="1">
    <location>
        <begin position="72"/>
        <end position="93"/>
    </location>
</feature>
<evidence type="ECO:0000313" key="3">
    <source>
        <dbReference type="Proteomes" id="UP001610335"/>
    </source>
</evidence>
<keyword evidence="3" id="KW-1185">Reference proteome</keyword>
<feature type="compositionally biased region" description="Basic and acidic residues" evidence="1">
    <location>
        <begin position="60"/>
        <end position="71"/>
    </location>
</feature>
<protein>
    <submittedName>
        <fullName evidence="2">Uncharacterized protein</fullName>
    </submittedName>
</protein>
<organism evidence="2 3">
    <name type="scientific">Aspergillus cavernicola</name>
    <dbReference type="NCBI Taxonomy" id="176166"/>
    <lineage>
        <taxon>Eukaryota</taxon>
        <taxon>Fungi</taxon>
        <taxon>Dikarya</taxon>
        <taxon>Ascomycota</taxon>
        <taxon>Pezizomycotina</taxon>
        <taxon>Eurotiomycetes</taxon>
        <taxon>Eurotiomycetidae</taxon>
        <taxon>Eurotiales</taxon>
        <taxon>Aspergillaceae</taxon>
        <taxon>Aspergillus</taxon>
        <taxon>Aspergillus subgen. Nidulantes</taxon>
    </lineage>
</organism>
<feature type="region of interest" description="Disordered" evidence="1">
    <location>
        <begin position="60"/>
        <end position="93"/>
    </location>
</feature>
<reference evidence="2 3" key="1">
    <citation type="submission" date="2024-07" db="EMBL/GenBank/DDBJ databases">
        <title>Section-level genome sequencing and comparative genomics of Aspergillus sections Usti and Cavernicolus.</title>
        <authorList>
            <consortium name="Lawrence Berkeley National Laboratory"/>
            <person name="Nybo J.L."/>
            <person name="Vesth T.C."/>
            <person name="Theobald S."/>
            <person name="Frisvad J.C."/>
            <person name="Larsen T.O."/>
            <person name="Kjaerboelling I."/>
            <person name="Rothschild-Mancinelli K."/>
            <person name="Lyhne E.K."/>
            <person name="Kogle M.E."/>
            <person name="Barry K."/>
            <person name="Clum A."/>
            <person name="Na H."/>
            <person name="Ledsgaard L."/>
            <person name="Lin J."/>
            <person name="Lipzen A."/>
            <person name="Kuo A."/>
            <person name="Riley R."/>
            <person name="Mondo S."/>
            <person name="LaButti K."/>
            <person name="Haridas S."/>
            <person name="Pangalinan J."/>
            <person name="Salamov A.A."/>
            <person name="Simmons B.A."/>
            <person name="Magnuson J.K."/>
            <person name="Chen J."/>
            <person name="Drula E."/>
            <person name="Henrissat B."/>
            <person name="Wiebenga A."/>
            <person name="Lubbers R.J."/>
            <person name="Gomes A.C."/>
            <person name="Makela M.R."/>
            <person name="Stajich J."/>
            <person name="Grigoriev I.V."/>
            <person name="Mortensen U.H."/>
            <person name="De vries R.P."/>
            <person name="Baker S.E."/>
            <person name="Andersen M.R."/>
        </authorList>
    </citation>
    <scope>NUCLEOTIDE SEQUENCE [LARGE SCALE GENOMIC DNA]</scope>
    <source>
        <strain evidence="2 3">CBS 600.67</strain>
    </source>
</reference>
<name>A0ABR4IJS7_9EURO</name>
<gene>
    <name evidence="2" type="ORF">BDW59DRAFT_171127</name>
</gene>
<evidence type="ECO:0000313" key="2">
    <source>
        <dbReference type="EMBL" id="KAL2828000.1"/>
    </source>
</evidence>
<accession>A0ABR4IJS7</accession>
<evidence type="ECO:0000256" key="1">
    <source>
        <dbReference type="SAM" id="MobiDB-lite"/>
    </source>
</evidence>
<proteinExistence type="predicted"/>
<sequence length="294" mass="33285">MVQSDPDERIAYLACQHIFHGSNSLVRKRKNLFDISPALSTEQEASEAEAARDEANAIREISEREASREVTVKSQMQPANEGNEGINVSETRIGTNNPIQPLYPVCIYYRSQHIITTSIQKLVEEGCFAYAQRHFPQLLVKDSWDCPEATAVGVECLAKNAQLFLKALNNPDYSERVSMLRRKLNMVIEELKYNKVLLEERYLAELKKIHTKHAALDIQEQDAKNAIVDGDLQCLDDIDKSIERVVQYSNIDESIREEGKRKMPVECPELSDSEEEILESVVAVNSSDCTANQL</sequence>
<dbReference type="Proteomes" id="UP001610335">
    <property type="component" value="Unassembled WGS sequence"/>
</dbReference>
<dbReference type="EMBL" id="JBFXLS010000022">
    <property type="protein sequence ID" value="KAL2828000.1"/>
    <property type="molecule type" value="Genomic_DNA"/>
</dbReference>